<proteinExistence type="predicted"/>
<feature type="region of interest" description="Disordered" evidence="1">
    <location>
        <begin position="604"/>
        <end position="635"/>
    </location>
</feature>
<protein>
    <submittedName>
        <fullName evidence="3">Uncharacterized protein</fullName>
    </submittedName>
</protein>
<organism evidence="3 4">
    <name type="scientific">Rhynchospora breviuscula</name>
    <dbReference type="NCBI Taxonomy" id="2022672"/>
    <lineage>
        <taxon>Eukaryota</taxon>
        <taxon>Viridiplantae</taxon>
        <taxon>Streptophyta</taxon>
        <taxon>Embryophyta</taxon>
        <taxon>Tracheophyta</taxon>
        <taxon>Spermatophyta</taxon>
        <taxon>Magnoliopsida</taxon>
        <taxon>Liliopsida</taxon>
        <taxon>Poales</taxon>
        <taxon>Cyperaceae</taxon>
        <taxon>Cyperoideae</taxon>
        <taxon>Rhynchosporeae</taxon>
        <taxon>Rhynchospora</taxon>
    </lineage>
</organism>
<gene>
    <name evidence="2" type="ORF">LUZ63_003888</name>
    <name evidence="3" type="ORF">LUZ63_004118</name>
</gene>
<dbReference type="PANTHER" id="PTHR38390:SF2">
    <property type="entry name" value="OS01G0103900 PROTEIN"/>
    <property type="match status" value="1"/>
</dbReference>
<name>A0A9Q0HZC8_9POAL</name>
<reference evidence="3" key="1">
    <citation type="journal article" date="2022" name="Cell">
        <title>Repeat-based holocentromeres influence genome architecture and karyotype evolution.</title>
        <authorList>
            <person name="Hofstatter P.G."/>
            <person name="Thangavel G."/>
            <person name="Lux T."/>
            <person name="Neumann P."/>
            <person name="Vondrak T."/>
            <person name="Novak P."/>
            <person name="Zhang M."/>
            <person name="Costa L."/>
            <person name="Castellani M."/>
            <person name="Scott A."/>
            <person name="Toegelov H."/>
            <person name="Fuchs J."/>
            <person name="Mata-Sucre Y."/>
            <person name="Dias Y."/>
            <person name="Vanzela A.L.L."/>
            <person name="Huettel B."/>
            <person name="Almeida C.C.S."/>
            <person name="Simkova H."/>
            <person name="Souza G."/>
            <person name="Pedrosa-Harand A."/>
            <person name="Macas J."/>
            <person name="Mayer K.F.X."/>
            <person name="Houben A."/>
            <person name="Marques A."/>
        </authorList>
    </citation>
    <scope>NUCLEOTIDE SEQUENCE</scope>
    <source>
        <strain evidence="3">RhyBre1mFocal</strain>
    </source>
</reference>
<dbReference type="EMBL" id="JAMQYH010000001">
    <property type="protein sequence ID" value="KAJ1704339.1"/>
    <property type="molecule type" value="Genomic_DNA"/>
</dbReference>
<evidence type="ECO:0000313" key="2">
    <source>
        <dbReference type="EMBL" id="KAJ1704109.1"/>
    </source>
</evidence>
<dbReference type="Proteomes" id="UP001151287">
    <property type="component" value="Unassembled WGS sequence"/>
</dbReference>
<dbReference type="EMBL" id="JAMQYH010000001">
    <property type="protein sequence ID" value="KAJ1704109.1"/>
    <property type="molecule type" value="Genomic_DNA"/>
</dbReference>
<feature type="compositionally biased region" description="Polar residues" evidence="1">
    <location>
        <begin position="610"/>
        <end position="620"/>
    </location>
</feature>
<keyword evidence="4" id="KW-1185">Reference proteome</keyword>
<dbReference type="PANTHER" id="PTHR38390">
    <property type="entry name" value="OS01G0103900 PROTEIN"/>
    <property type="match status" value="1"/>
</dbReference>
<evidence type="ECO:0000313" key="4">
    <source>
        <dbReference type="Proteomes" id="UP001151287"/>
    </source>
</evidence>
<accession>A0A9Q0HZC8</accession>
<dbReference type="OrthoDB" id="1906673at2759"/>
<evidence type="ECO:0000313" key="3">
    <source>
        <dbReference type="EMBL" id="KAJ1704339.1"/>
    </source>
</evidence>
<evidence type="ECO:0000256" key="1">
    <source>
        <dbReference type="SAM" id="MobiDB-lite"/>
    </source>
</evidence>
<comment type="caution">
    <text evidence="3">The sequence shown here is derived from an EMBL/GenBank/DDBJ whole genome shotgun (WGS) entry which is preliminary data.</text>
</comment>
<sequence>MALLCFLFDLRNIPPPLLRSLKLCLLQLANYYAISQEKRTDTCSSSTSLPDRLALAYIHRIKHSPSSELKIAYTPRDKFSLRDFHHAVNNLPQDSFSHELGDLNATTADQDVLWGNLFSNKALYTWSSDDVSKKVIAICMSPYNDIKALRRSLMDAADQCISVEFVALESSYILPDDRNKEFFDKLCDLENCVIRQYIPDTPLLHGLFKRWLEELKDNVEEPLQAVFHFKNAVFGSENQISCNLVATTNSIMDGFMPCQACRCHGVLTSTSNRSGKQKKWCQVSGHELEFSDIIENSIRIGKYNILFLPSFDGDSSVHRVSLPISFNVMERTNMASLDEGVIMGASYRVYPSSSEDDMGLDVSNMPDQNIQIFKGLCRALFNLDQALVCSSTCNTETMRDASFLCYYLLLPSQCGQMLLRRLAGSEEILPMPNTGAICDSAVPKEMESCIQASLSKIAVKDYNPLDHERGFHMKLNGLVKESLQLRSIAPICPKTSLKPDIPKLIPSPMPKISTRKENRTPVCVTEEWEQLVILDDPESTESLSVNLRLKSDTMSSKFLSQSKPVDEKTTKILERLEPPKPKRQQKKDASAVLFTGVAGQMKRPLLPFDSNANLNLTQSQPLKPDFQKRKKKPKA</sequence>
<dbReference type="AlphaFoldDB" id="A0A9Q0HZC8"/>